<evidence type="ECO:0000256" key="1">
    <source>
        <dbReference type="SAM" id="MobiDB-lite"/>
    </source>
</evidence>
<comment type="caution">
    <text evidence="2">The sequence shown here is derived from an EMBL/GenBank/DDBJ whole genome shotgun (WGS) entry which is preliminary data.</text>
</comment>
<proteinExistence type="predicted"/>
<protein>
    <submittedName>
        <fullName evidence="2">Uncharacterized protein</fullName>
    </submittedName>
</protein>
<sequence length="999" mass="109456">MYVCPECREAGVAPEDVDGKVHGSLVACGFCGAVDERATYSRNTIDVSHTFGTLMNEHGTSDIQFREYNEKTHEEFINQLLDVYLVDPTSRLVERSAEHFKAGAKTWYNRMRHKEQRDHGYKHAPTRNSAKKVKFRLAVAIQFAIQESNIFVVNNRLAHVKPPDPSAASASSSRGDGSVMAPSLDFIFSRTQSLGPDHIGYLDSMDALRRMQVQFKKLLVRNWSAVDITMANFYALSQRVQLLLKLPPDVRVRHLHIRDLKPTALRKKKTVDTAGVDDFVLDSESWAYMSKVDWSQALEVGYNLFCAQQVVCLWGNLCSVNIASAVFIWAIQAVVGTPLQAMVGWTRELTLPYGGNMDNSVRRRNELTDQLIGWSTSFPEAGITVPILAAPRKGTMGDGITGYASDKRRPIPEAVMSVAAAPLVAANWRKIMYTRLKTRTMALPLDTEFTMAAKIFARVYDTDFKLKKAAAQSAKMRARKTASAPASRFGSKTPSRSGSAVPVDRSTSQPPSAVSSQAQMTARGTTREDMLRRMNVASAARAKSPTIEAMLATRDDSSDDEVGGDSDDDSIPPPPTRVAAWMDSDSGLGTSEAGKPVAFGFSIGPDGFRVATKESDPRVTVPVGAAHAVPKRPGAPDSTGMHARKRFRLEPPVPMSPPATSPSSRAPSPSLTAYTDAPSAKSAHPSPYLPPPSPSLREISMSPALTEATASGAVPVVETEATRHIGLLLREREQYAFFHPRYEARKGRISPVAVQNAMNAWVTDSKAKGIIPASITRDYLFSLGIRGDPRKQDLGPFIRAHAEEWSPVESLLRLGIKPLEFPPHLVVHSVIDLQRQLGRSSHWEDKLAPIGAALDDTQLDAELDILFAQGDEKWAELLCTPAEVKKKERMYRQQGVWDHPRDVPEGPKGALTTPKEPKSGGAVGGSALATKARGSTRINYDALQRLCYGQDEEDEGVEEAGGNDQDYREIRGVVQETLWDAIGNDAAASDDDDEDQEDD</sequence>
<name>A0A427Y549_9TREE</name>
<dbReference type="Proteomes" id="UP000279236">
    <property type="component" value="Unassembled WGS sequence"/>
</dbReference>
<dbReference type="OrthoDB" id="2596052at2759"/>
<organism evidence="2 3">
    <name type="scientific">Apiotrichum porosum</name>
    <dbReference type="NCBI Taxonomy" id="105984"/>
    <lineage>
        <taxon>Eukaryota</taxon>
        <taxon>Fungi</taxon>
        <taxon>Dikarya</taxon>
        <taxon>Basidiomycota</taxon>
        <taxon>Agaricomycotina</taxon>
        <taxon>Tremellomycetes</taxon>
        <taxon>Trichosporonales</taxon>
        <taxon>Trichosporonaceae</taxon>
        <taxon>Apiotrichum</taxon>
    </lineage>
</organism>
<dbReference type="RefSeq" id="XP_028478977.1">
    <property type="nucleotide sequence ID" value="XM_028620005.1"/>
</dbReference>
<feature type="compositionally biased region" description="Pro residues" evidence="1">
    <location>
        <begin position="651"/>
        <end position="660"/>
    </location>
</feature>
<keyword evidence="3" id="KW-1185">Reference proteome</keyword>
<dbReference type="EMBL" id="RSCE01000002">
    <property type="protein sequence ID" value="RSH86192.1"/>
    <property type="molecule type" value="Genomic_DNA"/>
</dbReference>
<evidence type="ECO:0000313" key="2">
    <source>
        <dbReference type="EMBL" id="RSH86192.1"/>
    </source>
</evidence>
<reference evidence="2 3" key="1">
    <citation type="submission" date="2018-11" db="EMBL/GenBank/DDBJ databases">
        <title>Genome sequence of Apiotrichum porosum DSM 27194.</title>
        <authorList>
            <person name="Aliyu H."/>
            <person name="Gorte O."/>
            <person name="Ochsenreither K."/>
        </authorList>
    </citation>
    <scope>NUCLEOTIDE SEQUENCE [LARGE SCALE GENOMIC DNA]</scope>
    <source>
        <strain evidence="2 3">DSM 27194</strain>
    </source>
</reference>
<feature type="compositionally biased region" description="Acidic residues" evidence="1">
    <location>
        <begin position="557"/>
        <end position="570"/>
    </location>
</feature>
<gene>
    <name evidence="2" type="ORF">EHS24_004423</name>
</gene>
<feature type="region of interest" description="Disordered" evidence="1">
    <location>
        <begin position="477"/>
        <end position="591"/>
    </location>
</feature>
<accession>A0A427Y549</accession>
<feature type="region of interest" description="Disordered" evidence="1">
    <location>
        <begin position="896"/>
        <end position="928"/>
    </location>
</feature>
<evidence type="ECO:0000313" key="3">
    <source>
        <dbReference type="Proteomes" id="UP000279236"/>
    </source>
</evidence>
<dbReference type="AlphaFoldDB" id="A0A427Y549"/>
<feature type="compositionally biased region" description="Low complexity" evidence="1">
    <location>
        <begin position="661"/>
        <end position="670"/>
    </location>
</feature>
<feature type="compositionally biased region" description="Low complexity" evidence="1">
    <location>
        <begin position="506"/>
        <end position="519"/>
    </location>
</feature>
<feature type="region of interest" description="Disordered" evidence="1">
    <location>
        <begin position="613"/>
        <end position="698"/>
    </location>
</feature>
<dbReference type="GeneID" id="39588966"/>